<accession>E8LCM5</accession>
<proteinExistence type="predicted"/>
<evidence type="ECO:0000313" key="3">
    <source>
        <dbReference type="Proteomes" id="UP000004923"/>
    </source>
</evidence>
<dbReference type="AlphaFoldDB" id="E8LCM5"/>
<protein>
    <submittedName>
        <fullName evidence="2">Outer membrane protein</fullName>
    </submittedName>
</protein>
<sequence length="312" mass="35554">MLLEAGMKKNKLVKISAIIAAALLISACSTNVRGPQEKIAVINWEQAVSAHPQYAKLEQGEKILQDLLNKRKGQEELAKAQLSSLNKLRSLRQLSQQSFMEADFNTRMVEQREIENAKLQKFVAQAEADADNQLAARKKDVEDAYKLKLFNLRALLEAVKMKPDERQAVEKQLQELQKERGAQIAELQAEKRRLVDAKVLPYKAEAEQRIRDMTQQQHAQAIQQLKSPEERDKEMLDAAPKAFNNALSIIDREIDKQQEKNDSLKKQINQDIESQAVKLAHERGYTIVFNKFRVNMKAEDITAAIIKAMKKA</sequence>
<dbReference type="EMBL" id="AEVN01000021">
    <property type="protein sequence ID" value="EFY05460.1"/>
    <property type="molecule type" value="Genomic_DNA"/>
</dbReference>
<evidence type="ECO:0000256" key="1">
    <source>
        <dbReference type="SAM" id="Coils"/>
    </source>
</evidence>
<comment type="caution">
    <text evidence="2">The sequence shown here is derived from an EMBL/GenBank/DDBJ whole genome shotgun (WGS) entry which is preliminary data.</text>
</comment>
<keyword evidence="1" id="KW-0175">Coiled coil</keyword>
<gene>
    <name evidence="2" type="ORF">HMPREF9443_00594</name>
</gene>
<evidence type="ECO:0000313" key="2">
    <source>
        <dbReference type="EMBL" id="EFY05460.1"/>
    </source>
</evidence>
<feature type="coiled-coil region" evidence="1">
    <location>
        <begin position="159"/>
        <end position="193"/>
    </location>
</feature>
<dbReference type="HOGENOM" id="CLU_920864_0_0_9"/>
<dbReference type="Proteomes" id="UP000004923">
    <property type="component" value="Unassembled WGS sequence"/>
</dbReference>
<feature type="coiled-coil region" evidence="1">
    <location>
        <begin position="247"/>
        <end position="274"/>
    </location>
</feature>
<reference evidence="2 3" key="1">
    <citation type="submission" date="2011-01" db="EMBL/GenBank/DDBJ databases">
        <authorList>
            <person name="Weinstock G."/>
            <person name="Sodergren E."/>
            <person name="Clifton S."/>
            <person name="Fulton L."/>
            <person name="Fulton B."/>
            <person name="Courtney L."/>
            <person name="Fronick C."/>
            <person name="Harrison M."/>
            <person name="Strong C."/>
            <person name="Farmer C."/>
            <person name="Delahaunty K."/>
            <person name="Markovic C."/>
            <person name="Hall O."/>
            <person name="Minx P."/>
            <person name="Tomlinson C."/>
            <person name="Mitreva M."/>
            <person name="Hou S."/>
            <person name="Chen J."/>
            <person name="Wollam A."/>
            <person name="Pepin K.H."/>
            <person name="Johnson M."/>
            <person name="Bhonagiri V."/>
            <person name="Zhang X."/>
            <person name="Suruliraj S."/>
            <person name="Warren W."/>
            <person name="Chinwalla A."/>
            <person name="Mardis E.R."/>
            <person name="Wilson R.K."/>
        </authorList>
    </citation>
    <scope>NUCLEOTIDE SEQUENCE [LARGE SCALE GENOMIC DNA]</scope>
    <source>
        <strain evidence="2 3">YIT 12067</strain>
    </source>
</reference>
<keyword evidence="3" id="KW-1185">Reference proteome</keyword>
<organism evidence="2 3">
    <name type="scientific">Phascolarctobacterium succinatutens YIT 12067</name>
    <dbReference type="NCBI Taxonomy" id="626939"/>
    <lineage>
        <taxon>Bacteria</taxon>
        <taxon>Bacillati</taxon>
        <taxon>Bacillota</taxon>
        <taxon>Negativicutes</taxon>
        <taxon>Acidaminococcales</taxon>
        <taxon>Acidaminococcaceae</taxon>
        <taxon>Phascolarctobacterium</taxon>
    </lineage>
</organism>
<name>E8LCM5_9FIRM</name>